<sequence>MLPAVGLAEENCAICSYRRRMTNAELRAELARQQAENQALRAQAAALSAVSGALPFAVEGLLGYLLEDEYTAVVLADADQRVQWVNKGFTRMCGLELAEVLGQKPESFLRAHLCDEPMLEYIQESIRRGQPFQYEVTNPHRGANSWLRVTVRPVLEANTGNVSFLGLLEDVTEWKQEQLAYAESERRFRNLAENVPGVLYEWRRFHSGAYQFDYVSPKVLELFGIRPEELSRMTDFIHPDELEGFLQNMDYATRHYASWTYEGRVVVPGQPVRWMQGKASVTGTGPDWVKYSGILLDITPVKLAESALRESNLRLGLAMEGFGDGAWELNLHTHEVLFSLEYKAMLGYDNESFPNEYERWVAHVHPDDLARVREAVRAYVQGKTATAVAEYRIRCRNGSYKWVLSRAIISGHDTAGQPLLLSGLQSDISALKQAREDLDASTQQLATVIGNFREGLVLEDENRHIVFTNEAFAQLLPMPAPLAPPTGQDGAWLTQHTRPYVQNPNRYQARITALLHRRQPVTGDVIALCDGRTLQRDYTPIFDGARYIGQLWKFADITARTRAEDALKRREEKYRGIIENMSLGLVEADLEDHLLYANQSFCEMTGFCNEELQGQRLSPLLLSGDDLALVESKMQSRQEGVADSYEIKVTTKTGQPKWLLVSGAPLYDGQHRHVGSIGIYLDVTPQKQLEGSLREAKAVAETSTQAKQRFLTNMSHEIRTPMNAILGMSHLLEKTTLDATQASYLHAIAASADTLLVVINDILDSAKIEAGRLSVEHIGFDPVGLCQQVEKTLRYRAEEKGLLFETLLDPTLPAVLFSDPHRIAQVLLNLTGNAIKFTEEGHVRLICTLLGQPAPHEALVEFVVEDSGVGIEADYLEQIFEEFSQEDSSVSRQFGGTGLGLSISQKLVALLGGHLQLESRKHKGTRSRFTLRLAVGHPQSLAQKQCDNLDYLHQALHGKRLLLVEDNVFNRLLATVFLNNAGIEVHEAANGQVAVEMARTHRYDLILMDVQMPVQNGYQATAQMRQSLGLATPIVALTANAIVGERGKCLAAGMNDYLTKPFEEITLLKMVHQWVVGAQPDQAAAPIN</sequence>
<dbReference type="Pfam" id="PF00072">
    <property type="entry name" value="Response_reg"/>
    <property type="match status" value="1"/>
</dbReference>
<feature type="domain" description="PAS" evidence="9">
    <location>
        <begin position="570"/>
        <end position="641"/>
    </location>
</feature>
<dbReference type="Gene3D" id="3.30.450.20">
    <property type="entry name" value="PAS domain"/>
    <property type="match status" value="5"/>
</dbReference>
<keyword evidence="4" id="KW-0902">Two-component regulatory system</keyword>
<dbReference type="InterPro" id="IPR001610">
    <property type="entry name" value="PAC"/>
</dbReference>
<dbReference type="PROSITE" id="PS50112">
    <property type="entry name" value="PAS"/>
    <property type="match status" value="2"/>
</dbReference>
<evidence type="ECO:0000259" key="9">
    <source>
        <dbReference type="PROSITE" id="PS50112"/>
    </source>
</evidence>
<dbReference type="SMART" id="SM00448">
    <property type="entry name" value="REC"/>
    <property type="match status" value="1"/>
</dbReference>
<dbReference type="CDD" id="cd16922">
    <property type="entry name" value="HATPase_EvgS-ArcB-TorS-like"/>
    <property type="match status" value="1"/>
</dbReference>
<evidence type="ECO:0000256" key="4">
    <source>
        <dbReference type="ARBA" id="ARBA00023012"/>
    </source>
</evidence>
<dbReference type="InterPro" id="IPR001789">
    <property type="entry name" value="Sig_transdc_resp-reg_receiver"/>
</dbReference>
<dbReference type="Pfam" id="PF13426">
    <property type="entry name" value="PAS_9"/>
    <property type="match status" value="1"/>
</dbReference>
<evidence type="ECO:0000256" key="1">
    <source>
        <dbReference type="ARBA" id="ARBA00000085"/>
    </source>
</evidence>
<evidence type="ECO:0000259" key="7">
    <source>
        <dbReference type="PROSITE" id="PS50109"/>
    </source>
</evidence>
<dbReference type="PANTHER" id="PTHR45339:SF1">
    <property type="entry name" value="HYBRID SIGNAL TRANSDUCTION HISTIDINE KINASE J"/>
    <property type="match status" value="1"/>
</dbReference>
<dbReference type="InterPro" id="IPR036097">
    <property type="entry name" value="HisK_dim/P_sf"/>
</dbReference>
<dbReference type="SMART" id="SM00091">
    <property type="entry name" value="PAS"/>
    <property type="match status" value="5"/>
</dbReference>
<protein>
    <recommendedName>
        <fullName evidence="2">histidine kinase</fullName>
        <ecNumber evidence="2">2.7.13.3</ecNumber>
    </recommendedName>
</protein>
<evidence type="ECO:0000256" key="5">
    <source>
        <dbReference type="PROSITE-ProRule" id="PRU00169"/>
    </source>
</evidence>
<keyword evidence="12" id="KW-1185">Reference proteome</keyword>
<dbReference type="InterPro" id="IPR011006">
    <property type="entry name" value="CheY-like_superfamily"/>
</dbReference>
<dbReference type="InterPro" id="IPR003661">
    <property type="entry name" value="HisK_dim/P_dom"/>
</dbReference>
<dbReference type="InterPro" id="IPR000700">
    <property type="entry name" value="PAS-assoc_C"/>
</dbReference>
<feature type="coiled-coil region" evidence="6">
    <location>
        <begin position="21"/>
        <end position="50"/>
    </location>
</feature>
<dbReference type="SUPFAM" id="SSF55785">
    <property type="entry name" value="PYP-like sensor domain (PAS domain)"/>
    <property type="match status" value="5"/>
</dbReference>
<evidence type="ECO:0000313" key="11">
    <source>
        <dbReference type="EMBL" id="GAA4029246.1"/>
    </source>
</evidence>
<accession>A0ABP7TPB0</accession>
<dbReference type="CDD" id="cd00130">
    <property type="entry name" value="PAS"/>
    <property type="match status" value="4"/>
</dbReference>
<dbReference type="InterPro" id="IPR005467">
    <property type="entry name" value="His_kinase_dom"/>
</dbReference>
<dbReference type="Pfam" id="PF08447">
    <property type="entry name" value="PAS_3"/>
    <property type="match status" value="2"/>
</dbReference>
<comment type="catalytic activity">
    <reaction evidence="1">
        <text>ATP + protein L-histidine = ADP + protein N-phospho-L-histidine.</text>
        <dbReference type="EC" id="2.7.13.3"/>
    </reaction>
</comment>
<dbReference type="PROSITE" id="PS50113">
    <property type="entry name" value="PAC"/>
    <property type="match status" value="3"/>
</dbReference>
<evidence type="ECO:0000256" key="2">
    <source>
        <dbReference type="ARBA" id="ARBA00012438"/>
    </source>
</evidence>
<dbReference type="InterPro" id="IPR003594">
    <property type="entry name" value="HATPase_dom"/>
</dbReference>
<dbReference type="SUPFAM" id="SSF55874">
    <property type="entry name" value="ATPase domain of HSP90 chaperone/DNA topoisomerase II/histidine kinase"/>
    <property type="match status" value="1"/>
</dbReference>
<keyword evidence="3 5" id="KW-0597">Phosphoprotein</keyword>
<dbReference type="InterPro" id="IPR013767">
    <property type="entry name" value="PAS_fold"/>
</dbReference>
<proteinExistence type="predicted"/>
<evidence type="ECO:0000256" key="3">
    <source>
        <dbReference type="ARBA" id="ARBA00022553"/>
    </source>
</evidence>
<evidence type="ECO:0000259" key="8">
    <source>
        <dbReference type="PROSITE" id="PS50110"/>
    </source>
</evidence>
<dbReference type="InterPro" id="IPR004358">
    <property type="entry name" value="Sig_transdc_His_kin-like_C"/>
</dbReference>
<feature type="domain" description="PAC" evidence="10">
    <location>
        <begin position="643"/>
        <end position="695"/>
    </location>
</feature>
<evidence type="ECO:0000259" key="10">
    <source>
        <dbReference type="PROSITE" id="PS50113"/>
    </source>
</evidence>
<dbReference type="Pfam" id="PF00989">
    <property type="entry name" value="PAS"/>
    <property type="match status" value="1"/>
</dbReference>
<feature type="domain" description="PAS" evidence="9">
    <location>
        <begin position="58"/>
        <end position="103"/>
    </location>
</feature>
<dbReference type="SMART" id="SM00387">
    <property type="entry name" value="HATPase_c"/>
    <property type="match status" value="1"/>
</dbReference>
<dbReference type="SUPFAM" id="SSF52172">
    <property type="entry name" value="CheY-like"/>
    <property type="match status" value="1"/>
</dbReference>
<dbReference type="PROSITE" id="PS50109">
    <property type="entry name" value="HIS_KIN"/>
    <property type="match status" value="1"/>
</dbReference>
<feature type="modified residue" description="4-aspartylphosphate" evidence="5">
    <location>
        <position position="1009"/>
    </location>
</feature>
<organism evidence="11 12">
    <name type="scientific">Hymenobacter glaciei</name>
    <dbReference type="NCBI Taxonomy" id="877209"/>
    <lineage>
        <taxon>Bacteria</taxon>
        <taxon>Pseudomonadati</taxon>
        <taxon>Bacteroidota</taxon>
        <taxon>Cytophagia</taxon>
        <taxon>Cytophagales</taxon>
        <taxon>Hymenobacteraceae</taxon>
        <taxon>Hymenobacter</taxon>
    </lineage>
</organism>
<dbReference type="Proteomes" id="UP001501469">
    <property type="component" value="Unassembled WGS sequence"/>
</dbReference>
<dbReference type="EMBL" id="BAABDK010000010">
    <property type="protein sequence ID" value="GAA4029246.1"/>
    <property type="molecule type" value="Genomic_DNA"/>
</dbReference>
<dbReference type="PRINTS" id="PR00344">
    <property type="entry name" value="BCTRLSENSOR"/>
</dbReference>
<dbReference type="InterPro" id="IPR000014">
    <property type="entry name" value="PAS"/>
</dbReference>
<dbReference type="Gene3D" id="1.10.287.130">
    <property type="match status" value="1"/>
</dbReference>
<gene>
    <name evidence="11" type="ORF">GCM10022409_11780</name>
</gene>
<keyword evidence="6" id="KW-0175">Coiled coil</keyword>
<reference evidence="12" key="1">
    <citation type="journal article" date="2019" name="Int. J. Syst. Evol. Microbiol.">
        <title>The Global Catalogue of Microorganisms (GCM) 10K type strain sequencing project: providing services to taxonomists for standard genome sequencing and annotation.</title>
        <authorList>
            <consortium name="The Broad Institute Genomics Platform"/>
            <consortium name="The Broad Institute Genome Sequencing Center for Infectious Disease"/>
            <person name="Wu L."/>
            <person name="Ma J."/>
        </authorList>
    </citation>
    <scope>NUCLEOTIDE SEQUENCE [LARGE SCALE GENOMIC DNA]</scope>
    <source>
        <strain evidence="12">JCM 17225</strain>
    </source>
</reference>
<feature type="domain" description="PAC" evidence="10">
    <location>
        <begin position="387"/>
        <end position="440"/>
    </location>
</feature>
<feature type="domain" description="Histidine kinase" evidence="7">
    <location>
        <begin position="713"/>
        <end position="935"/>
    </location>
</feature>
<dbReference type="InterPro" id="IPR013655">
    <property type="entry name" value="PAS_fold_3"/>
</dbReference>
<dbReference type="NCBIfam" id="TIGR00229">
    <property type="entry name" value="sensory_box"/>
    <property type="match status" value="3"/>
</dbReference>
<comment type="caution">
    <text evidence="11">The sequence shown here is derived from an EMBL/GenBank/DDBJ whole genome shotgun (WGS) entry which is preliminary data.</text>
</comment>
<dbReference type="InterPro" id="IPR035965">
    <property type="entry name" value="PAS-like_dom_sf"/>
</dbReference>
<dbReference type="PROSITE" id="PS50110">
    <property type="entry name" value="RESPONSE_REGULATORY"/>
    <property type="match status" value="1"/>
</dbReference>
<dbReference type="Pfam" id="PF02518">
    <property type="entry name" value="HATPase_c"/>
    <property type="match status" value="1"/>
</dbReference>
<dbReference type="CDD" id="cd17546">
    <property type="entry name" value="REC_hyHK_CKI1_RcsC-like"/>
    <property type="match status" value="1"/>
</dbReference>
<evidence type="ECO:0000256" key="6">
    <source>
        <dbReference type="SAM" id="Coils"/>
    </source>
</evidence>
<feature type="domain" description="PAC" evidence="10">
    <location>
        <begin position="130"/>
        <end position="183"/>
    </location>
</feature>
<dbReference type="CDD" id="cd00082">
    <property type="entry name" value="HisKA"/>
    <property type="match status" value="1"/>
</dbReference>
<dbReference type="SMART" id="SM00388">
    <property type="entry name" value="HisKA"/>
    <property type="match status" value="1"/>
</dbReference>
<name>A0ABP7TPB0_9BACT</name>
<feature type="domain" description="Response regulatory" evidence="8">
    <location>
        <begin position="960"/>
        <end position="1075"/>
    </location>
</feature>
<dbReference type="SMART" id="SM00086">
    <property type="entry name" value="PAC"/>
    <property type="match status" value="2"/>
</dbReference>
<dbReference type="InterPro" id="IPR036890">
    <property type="entry name" value="HATPase_C_sf"/>
</dbReference>
<dbReference type="Gene3D" id="3.30.565.10">
    <property type="entry name" value="Histidine kinase-like ATPase, C-terminal domain"/>
    <property type="match status" value="1"/>
</dbReference>
<dbReference type="EC" id="2.7.13.3" evidence="2"/>
<dbReference type="Pfam" id="PF00512">
    <property type="entry name" value="HisKA"/>
    <property type="match status" value="1"/>
</dbReference>
<evidence type="ECO:0000313" key="12">
    <source>
        <dbReference type="Proteomes" id="UP001501469"/>
    </source>
</evidence>
<dbReference type="PANTHER" id="PTHR45339">
    <property type="entry name" value="HYBRID SIGNAL TRANSDUCTION HISTIDINE KINASE J"/>
    <property type="match status" value="1"/>
</dbReference>
<dbReference type="SUPFAM" id="SSF47384">
    <property type="entry name" value="Homodimeric domain of signal transducing histidine kinase"/>
    <property type="match status" value="1"/>
</dbReference>
<dbReference type="Gene3D" id="3.40.50.2300">
    <property type="match status" value="1"/>
</dbReference>